<dbReference type="RefSeq" id="WP_105515230.1">
    <property type="nucleotide sequence ID" value="NZ_PVEP01000005.1"/>
</dbReference>
<proteinExistence type="predicted"/>
<dbReference type="AlphaFoldDB" id="A0A2S8S6G5"/>
<name>A0A2S8S6G5_9RHOB</name>
<accession>A0A2S8S6G5</accession>
<evidence type="ECO:0000313" key="1">
    <source>
        <dbReference type="EMBL" id="PQV56386.1"/>
    </source>
</evidence>
<gene>
    <name evidence="1" type="ORF">LX70_02652</name>
</gene>
<sequence length="83" mass="9585">MKKPIVVVSDHALVRYIERVLKIDVETLRREIGRRVDRGVEMGVTGVEVDGFIYKLQEGHVTTVLEASRPDLRCGRQRKERPE</sequence>
<dbReference type="EMBL" id="PVEP01000005">
    <property type="protein sequence ID" value="PQV56386.1"/>
    <property type="molecule type" value="Genomic_DNA"/>
</dbReference>
<dbReference type="Proteomes" id="UP000238338">
    <property type="component" value="Unassembled WGS sequence"/>
</dbReference>
<protein>
    <submittedName>
        <fullName evidence="1">Uncharacterized protein</fullName>
    </submittedName>
</protein>
<dbReference type="OrthoDB" id="7605594at2"/>
<comment type="caution">
    <text evidence="1">The sequence shown here is derived from an EMBL/GenBank/DDBJ whole genome shotgun (WGS) entry which is preliminary data.</text>
</comment>
<reference evidence="1 2" key="1">
    <citation type="submission" date="2018-02" db="EMBL/GenBank/DDBJ databases">
        <title>Genomic Encyclopedia of Archaeal and Bacterial Type Strains, Phase II (KMG-II): from individual species to whole genera.</title>
        <authorList>
            <person name="Goeker M."/>
        </authorList>
    </citation>
    <scope>NUCLEOTIDE SEQUENCE [LARGE SCALE GENOMIC DNA]</scope>
    <source>
        <strain evidence="1 2">DSM 18921</strain>
    </source>
</reference>
<keyword evidence="2" id="KW-1185">Reference proteome</keyword>
<evidence type="ECO:0000313" key="2">
    <source>
        <dbReference type="Proteomes" id="UP000238338"/>
    </source>
</evidence>
<organism evidence="1 2">
    <name type="scientific">Albidovulum denitrificans</name>
    <dbReference type="NCBI Taxonomy" id="404881"/>
    <lineage>
        <taxon>Bacteria</taxon>
        <taxon>Pseudomonadati</taxon>
        <taxon>Pseudomonadota</taxon>
        <taxon>Alphaproteobacteria</taxon>
        <taxon>Rhodobacterales</taxon>
        <taxon>Paracoccaceae</taxon>
        <taxon>Albidovulum</taxon>
    </lineage>
</organism>